<evidence type="ECO:0000259" key="13">
    <source>
        <dbReference type="Pfam" id="PF00520"/>
    </source>
</evidence>
<evidence type="ECO:0000313" key="14">
    <source>
        <dbReference type="EMBL" id="KAJ7352740.1"/>
    </source>
</evidence>
<dbReference type="OrthoDB" id="5987403at2759"/>
<evidence type="ECO:0000256" key="4">
    <source>
        <dbReference type="ARBA" id="ARBA00022737"/>
    </source>
</evidence>
<dbReference type="Gene3D" id="1.10.287.70">
    <property type="match status" value="1"/>
</dbReference>
<protein>
    <submittedName>
        <fullName evidence="14">Transient receptor putative cation channel sub A member 1</fullName>
    </submittedName>
</protein>
<evidence type="ECO:0000256" key="1">
    <source>
        <dbReference type="ARBA" id="ARBA00004141"/>
    </source>
</evidence>
<gene>
    <name evidence="14" type="primary">TRPA1_24</name>
    <name evidence="14" type="ORF">OS493_034091</name>
</gene>
<evidence type="ECO:0000256" key="3">
    <source>
        <dbReference type="ARBA" id="ARBA00022692"/>
    </source>
</evidence>
<evidence type="ECO:0000256" key="11">
    <source>
        <dbReference type="SAM" id="Coils"/>
    </source>
</evidence>
<evidence type="ECO:0000256" key="6">
    <source>
        <dbReference type="ARBA" id="ARBA00023043"/>
    </source>
</evidence>
<keyword evidence="11" id="KW-0175">Coiled coil</keyword>
<feature type="domain" description="Ion transport" evidence="13">
    <location>
        <begin position="8"/>
        <end position="203"/>
    </location>
</feature>
<keyword evidence="9" id="KW-0325">Glycoprotein</keyword>
<evidence type="ECO:0000256" key="5">
    <source>
        <dbReference type="ARBA" id="ARBA00022989"/>
    </source>
</evidence>
<keyword evidence="2" id="KW-0813">Transport</keyword>
<evidence type="ECO:0000256" key="10">
    <source>
        <dbReference type="ARBA" id="ARBA00023303"/>
    </source>
</evidence>
<feature type="transmembrane region" description="Helical" evidence="12">
    <location>
        <begin position="67"/>
        <end position="86"/>
    </location>
</feature>
<keyword evidence="7" id="KW-0406">Ion transport</keyword>
<accession>A0A9W9YIQ6</accession>
<name>A0A9W9YIQ6_9CNID</name>
<keyword evidence="14" id="KW-0675">Receptor</keyword>
<dbReference type="GO" id="GO:0005216">
    <property type="term" value="F:monoatomic ion channel activity"/>
    <property type="evidence" value="ECO:0007669"/>
    <property type="project" value="InterPro"/>
</dbReference>
<evidence type="ECO:0000313" key="15">
    <source>
        <dbReference type="Proteomes" id="UP001163046"/>
    </source>
</evidence>
<keyword evidence="3 12" id="KW-0812">Transmembrane</keyword>
<keyword evidence="5 12" id="KW-1133">Transmembrane helix</keyword>
<sequence>MTRISLSWETYITVFNSFSIIRELLQLYQLRLKYFLDAANYMDWAINLSALFYVLPPAGCPCKSPHQMEAAAVCLFLGWLNLVLYLRRLSTYGRFVVMLMTMFQTLLKVLILFILFILAFGVSFYILMGNITSYSTLPRSLMKTFIMTLGELNFEASFVTQEDIGYSVLSYGIFILFALVMPIILMNMLIGLAVGDIDNIQKNAVMDRYRVQVELLLALEESLPKWLLRRLKVKEHTEYPNHKKSIWTKMWMIFCDLGRAHGDGFDQSDQVSVTLSQLKDRVDEQDIRSKEMERILNEQLEVLNELNRRLRGNEEGTGRRIMNWFGLQ</sequence>
<proteinExistence type="predicted"/>
<evidence type="ECO:0000256" key="2">
    <source>
        <dbReference type="ARBA" id="ARBA00022448"/>
    </source>
</evidence>
<dbReference type="PANTHER" id="PTHR47143">
    <property type="entry name" value="TRANSIENT RECEPTOR POTENTIAL CATION CHANNEL PROTEIN PAINLESS"/>
    <property type="match status" value="1"/>
</dbReference>
<keyword evidence="8 12" id="KW-0472">Membrane</keyword>
<keyword evidence="6" id="KW-0040">ANK repeat</keyword>
<dbReference type="GO" id="GO:1902495">
    <property type="term" value="C:transmembrane transporter complex"/>
    <property type="evidence" value="ECO:0007669"/>
    <property type="project" value="TreeGrafter"/>
</dbReference>
<keyword evidence="10" id="KW-0407">Ion channel</keyword>
<dbReference type="Pfam" id="PF00520">
    <property type="entry name" value="Ion_trans"/>
    <property type="match status" value="1"/>
</dbReference>
<dbReference type="InterPro" id="IPR052076">
    <property type="entry name" value="TRP_cation_channel"/>
</dbReference>
<organism evidence="14 15">
    <name type="scientific">Desmophyllum pertusum</name>
    <dbReference type="NCBI Taxonomy" id="174260"/>
    <lineage>
        <taxon>Eukaryota</taxon>
        <taxon>Metazoa</taxon>
        <taxon>Cnidaria</taxon>
        <taxon>Anthozoa</taxon>
        <taxon>Hexacorallia</taxon>
        <taxon>Scleractinia</taxon>
        <taxon>Caryophylliina</taxon>
        <taxon>Caryophylliidae</taxon>
        <taxon>Desmophyllum</taxon>
    </lineage>
</organism>
<feature type="transmembrane region" description="Helical" evidence="12">
    <location>
        <begin position="106"/>
        <end position="128"/>
    </location>
</feature>
<evidence type="ECO:0000256" key="12">
    <source>
        <dbReference type="SAM" id="Phobius"/>
    </source>
</evidence>
<dbReference type="Proteomes" id="UP001163046">
    <property type="component" value="Unassembled WGS sequence"/>
</dbReference>
<dbReference type="EMBL" id="MU827348">
    <property type="protein sequence ID" value="KAJ7352740.1"/>
    <property type="molecule type" value="Genomic_DNA"/>
</dbReference>
<dbReference type="InterPro" id="IPR005821">
    <property type="entry name" value="Ion_trans_dom"/>
</dbReference>
<feature type="coiled-coil region" evidence="11">
    <location>
        <begin position="275"/>
        <end position="313"/>
    </location>
</feature>
<evidence type="ECO:0000256" key="9">
    <source>
        <dbReference type="ARBA" id="ARBA00023180"/>
    </source>
</evidence>
<comment type="caution">
    <text evidence="14">The sequence shown here is derived from an EMBL/GenBank/DDBJ whole genome shotgun (WGS) entry which is preliminary data.</text>
</comment>
<evidence type="ECO:0000256" key="7">
    <source>
        <dbReference type="ARBA" id="ARBA00023065"/>
    </source>
</evidence>
<feature type="transmembrane region" description="Helical" evidence="12">
    <location>
        <begin position="168"/>
        <end position="194"/>
    </location>
</feature>
<feature type="transmembrane region" description="Helical" evidence="12">
    <location>
        <begin position="34"/>
        <end position="55"/>
    </location>
</feature>
<evidence type="ECO:0000256" key="8">
    <source>
        <dbReference type="ARBA" id="ARBA00023136"/>
    </source>
</evidence>
<dbReference type="PANTHER" id="PTHR47143:SF1">
    <property type="entry name" value="ION_TRANS DOMAIN-CONTAINING PROTEIN"/>
    <property type="match status" value="1"/>
</dbReference>
<dbReference type="AlphaFoldDB" id="A0A9W9YIQ6"/>
<keyword evidence="4" id="KW-0677">Repeat</keyword>
<reference evidence="14" key="1">
    <citation type="submission" date="2023-01" db="EMBL/GenBank/DDBJ databases">
        <title>Genome assembly of the deep-sea coral Lophelia pertusa.</title>
        <authorList>
            <person name="Herrera S."/>
            <person name="Cordes E."/>
        </authorList>
    </citation>
    <scope>NUCLEOTIDE SEQUENCE</scope>
    <source>
        <strain evidence="14">USNM1676648</strain>
        <tissue evidence="14">Polyp</tissue>
    </source>
</reference>
<keyword evidence="15" id="KW-1185">Reference proteome</keyword>
<comment type="subcellular location">
    <subcellularLocation>
        <location evidence="1">Membrane</location>
        <topology evidence="1">Multi-pass membrane protein</topology>
    </subcellularLocation>
</comment>